<gene>
    <name evidence="2" type="ORF">BPAG_LOCUS7180</name>
</gene>
<keyword evidence="3" id="KW-1185">Reference proteome</keyword>
<evidence type="ECO:0000313" key="2">
    <source>
        <dbReference type="EMBL" id="VDN88366.1"/>
    </source>
</evidence>
<reference evidence="4" key="1">
    <citation type="submission" date="2017-02" db="UniProtKB">
        <authorList>
            <consortium name="WormBaseParasite"/>
        </authorList>
    </citation>
    <scope>IDENTIFICATION</scope>
</reference>
<reference evidence="2 3" key="2">
    <citation type="submission" date="2018-11" db="EMBL/GenBank/DDBJ databases">
        <authorList>
            <consortium name="Pathogen Informatics"/>
        </authorList>
    </citation>
    <scope>NUCLEOTIDE SEQUENCE [LARGE SCALE GENOMIC DNA]</scope>
</reference>
<sequence length="98" mass="11583">MAKLDISTENDHSISTDNTDNSLLRSRRIKRQELPCLLCPNVQFLMDFYCAHFRYLFAGARLAGRKKRSVENICPCCRLVHFYIFFFFPKIYPKIISQ</sequence>
<dbReference type="Proteomes" id="UP000278627">
    <property type="component" value="Unassembled WGS sequence"/>
</dbReference>
<protein>
    <submittedName>
        <fullName evidence="4">E3 ubiquitin-protein ligase</fullName>
    </submittedName>
</protein>
<dbReference type="WBParaSite" id="BPAG_0000722201-mRNA-1">
    <property type="protein sequence ID" value="BPAG_0000722201-mRNA-1"/>
    <property type="gene ID" value="BPAG_0000722201"/>
</dbReference>
<feature type="region of interest" description="Disordered" evidence="1">
    <location>
        <begin position="1"/>
        <end position="20"/>
    </location>
</feature>
<accession>A0A0N4TG84</accession>
<evidence type="ECO:0000313" key="4">
    <source>
        <dbReference type="WBParaSite" id="BPAG_0000722201-mRNA-1"/>
    </source>
</evidence>
<name>A0A0N4TG84_BRUPA</name>
<dbReference type="EMBL" id="UZAD01007755">
    <property type="protein sequence ID" value="VDN88366.1"/>
    <property type="molecule type" value="Genomic_DNA"/>
</dbReference>
<organism evidence="4">
    <name type="scientific">Brugia pahangi</name>
    <name type="common">Filarial nematode worm</name>
    <dbReference type="NCBI Taxonomy" id="6280"/>
    <lineage>
        <taxon>Eukaryota</taxon>
        <taxon>Metazoa</taxon>
        <taxon>Ecdysozoa</taxon>
        <taxon>Nematoda</taxon>
        <taxon>Chromadorea</taxon>
        <taxon>Rhabditida</taxon>
        <taxon>Spirurina</taxon>
        <taxon>Spiruromorpha</taxon>
        <taxon>Filarioidea</taxon>
        <taxon>Onchocercidae</taxon>
        <taxon>Brugia</taxon>
    </lineage>
</organism>
<proteinExistence type="predicted"/>
<dbReference type="AlphaFoldDB" id="A0A0N4TG84"/>
<evidence type="ECO:0000313" key="3">
    <source>
        <dbReference type="Proteomes" id="UP000278627"/>
    </source>
</evidence>
<evidence type="ECO:0000256" key="1">
    <source>
        <dbReference type="SAM" id="MobiDB-lite"/>
    </source>
</evidence>